<evidence type="ECO:0000313" key="2">
    <source>
        <dbReference type="Proteomes" id="UP001220610"/>
    </source>
</evidence>
<organism evidence="1 2">
    <name type="scientific">Candidatus Pseudobacter hemicellulosilyticus</name>
    <dbReference type="NCBI Taxonomy" id="3121375"/>
    <lineage>
        <taxon>Bacteria</taxon>
        <taxon>Pseudomonadati</taxon>
        <taxon>Bacteroidota</taxon>
        <taxon>Chitinophagia</taxon>
        <taxon>Chitinophagales</taxon>
        <taxon>Chitinophagaceae</taxon>
        <taxon>Pseudobacter</taxon>
    </lineage>
</organism>
<evidence type="ECO:0008006" key="3">
    <source>
        <dbReference type="Google" id="ProtNLM"/>
    </source>
</evidence>
<dbReference type="EMBL" id="CP119311">
    <property type="protein sequence ID" value="WEK34990.1"/>
    <property type="molecule type" value="Genomic_DNA"/>
</dbReference>
<evidence type="ECO:0000313" key="1">
    <source>
        <dbReference type="EMBL" id="WEK34990.1"/>
    </source>
</evidence>
<reference evidence="1" key="1">
    <citation type="submission" date="2023-03" db="EMBL/GenBank/DDBJ databases">
        <title>Andean soil-derived lignocellulolytic bacterial consortium as a source of novel taxa and putative plastic-active enzymes.</title>
        <authorList>
            <person name="Diaz-Garcia L."/>
            <person name="Chuvochina M."/>
            <person name="Feuerriegel G."/>
            <person name="Bunk B."/>
            <person name="Sproer C."/>
            <person name="Streit W.R."/>
            <person name="Rodriguez L.M."/>
            <person name="Overmann J."/>
            <person name="Jimenez D.J."/>
        </authorList>
    </citation>
    <scope>NUCLEOTIDE SEQUENCE</scope>
    <source>
        <strain evidence="1">MAG 7</strain>
    </source>
</reference>
<dbReference type="AlphaFoldDB" id="A0AAJ5WQN5"/>
<name>A0AAJ5WQN5_9BACT</name>
<accession>A0AAJ5WQN5</accession>
<protein>
    <recommendedName>
        <fullName evidence="3">Lipoprotein</fullName>
    </recommendedName>
</protein>
<sequence>MTRILLLLAVAITLGSCGVSKPMASMDAYSGRDTLITESLFNDRSSTISEAAIQQILDGQFKLPQQMRVAIVRIDNTPQKQVHWNDEQFLSTQQAFLDQFSEKLRQSPRVTRLTLIPDIVVAKSSYTNIREAAVRMQADVVVVYSITTDLYSKYKAFANPDMKAFATTQLVLLDVRTGLIPFSTIVTKNAAGVKAKSEMDIQEARNRLQQKAVLETIDEISKQLQEFLKG</sequence>
<gene>
    <name evidence="1" type="ORF">P0Y53_21080</name>
</gene>
<proteinExistence type="predicted"/>
<dbReference type="Proteomes" id="UP001220610">
    <property type="component" value="Chromosome"/>
</dbReference>